<keyword evidence="2" id="KW-1185">Reference proteome</keyword>
<organism evidence="1 2">
    <name type="scientific">Pedobacter gandavensis</name>
    <dbReference type="NCBI Taxonomy" id="2679963"/>
    <lineage>
        <taxon>Bacteria</taxon>
        <taxon>Pseudomonadati</taxon>
        <taxon>Bacteroidota</taxon>
        <taxon>Sphingobacteriia</taxon>
        <taxon>Sphingobacteriales</taxon>
        <taxon>Sphingobacteriaceae</taxon>
        <taxon>Pedobacter</taxon>
    </lineage>
</organism>
<proteinExistence type="predicted"/>
<dbReference type="EMBL" id="WNXC01000006">
    <property type="protein sequence ID" value="MBB2150392.1"/>
    <property type="molecule type" value="Genomic_DNA"/>
</dbReference>
<protein>
    <recommendedName>
        <fullName evidence="3">Lipoprotein</fullName>
    </recommendedName>
</protein>
<name>A0ABR6EYN3_9SPHI</name>
<sequence length="101" mass="11195">MKKLILLMALGFGFAGCSSMKSPKDTLTFYLKGKIEKMGMTTYQYGTHTITTSDHTYALRSKTIDLNKFENKEVKLVGTKVPGYPLENGPLLIEVSSVKAK</sequence>
<dbReference type="Proteomes" id="UP000636110">
    <property type="component" value="Unassembled WGS sequence"/>
</dbReference>
<comment type="caution">
    <text evidence="1">The sequence shown here is derived from an EMBL/GenBank/DDBJ whole genome shotgun (WGS) entry which is preliminary data.</text>
</comment>
<evidence type="ECO:0000313" key="2">
    <source>
        <dbReference type="Proteomes" id="UP000636110"/>
    </source>
</evidence>
<evidence type="ECO:0008006" key="3">
    <source>
        <dbReference type="Google" id="ProtNLM"/>
    </source>
</evidence>
<evidence type="ECO:0000313" key="1">
    <source>
        <dbReference type="EMBL" id="MBB2150392.1"/>
    </source>
</evidence>
<accession>A0ABR6EYN3</accession>
<gene>
    <name evidence="1" type="ORF">GM920_15955</name>
</gene>
<dbReference type="RefSeq" id="WP_182959334.1">
    <property type="nucleotide sequence ID" value="NZ_WNXC01000006.1"/>
</dbReference>
<dbReference type="PROSITE" id="PS51257">
    <property type="entry name" value="PROKAR_LIPOPROTEIN"/>
    <property type="match status" value="1"/>
</dbReference>
<reference evidence="1 2" key="1">
    <citation type="submission" date="2019-11" db="EMBL/GenBank/DDBJ databases">
        <title>Description of Pedobacter sp. LMG 31462T.</title>
        <authorList>
            <person name="Carlier A."/>
            <person name="Qi S."/>
            <person name="Vandamme P."/>
        </authorList>
    </citation>
    <scope>NUCLEOTIDE SEQUENCE [LARGE SCALE GENOMIC DNA]</scope>
    <source>
        <strain evidence="1 2">LMG 31462</strain>
    </source>
</reference>